<sequence length="70" mass="8211">MLLKKVFKTLPEDEKKEQIISCLYLLSQKERDEVLSSLKITTEYNELLSRNEIEFIFQVLCSQGKTTPKT</sequence>
<dbReference type="Proteomes" id="UP000244197">
    <property type="component" value="Unassembled WGS sequence"/>
</dbReference>
<accession>A0A2T5E9J3</accession>
<evidence type="ECO:0000313" key="2">
    <source>
        <dbReference type="Proteomes" id="UP000244197"/>
    </source>
</evidence>
<dbReference type="EMBL" id="PIFK01000129">
    <property type="protein sequence ID" value="PTP16009.1"/>
    <property type="molecule type" value="Genomic_DNA"/>
</dbReference>
<gene>
    <name evidence="1" type="ORF">CWO07_26010</name>
</gene>
<dbReference type="AlphaFoldDB" id="A0A2T5E9J3"/>
<protein>
    <submittedName>
        <fullName evidence="1">Uncharacterized protein</fullName>
    </submittedName>
</protein>
<reference evidence="1 2" key="1">
    <citation type="submission" date="2017-11" db="EMBL/GenBank/DDBJ databases">
        <title>Population delineation of vibrios coincides with oyster pathogenicity.</title>
        <authorList>
            <person name="Bruto M."/>
            <person name="Labreuche Y."/>
            <person name="James A."/>
            <person name="Piel D."/>
            <person name="Chenivesse S."/>
            <person name="Petton B."/>
            <person name="Polz M.F."/>
            <person name="Le Roux F."/>
        </authorList>
    </citation>
    <scope>NUCLEOTIDE SEQUENCE [LARGE SCALE GENOMIC DNA]</scope>
    <source>
        <strain evidence="1 2">FF_144</strain>
    </source>
</reference>
<organism evidence="1 2">
    <name type="scientific">Vibrio splendidus</name>
    <dbReference type="NCBI Taxonomy" id="29497"/>
    <lineage>
        <taxon>Bacteria</taxon>
        <taxon>Pseudomonadati</taxon>
        <taxon>Pseudomonadota</taxon>
        <taxon>Gammaproteobacteria</taxon>
        <taxon>Vibrionales</taxon>
        <taxon>Vibrionaceae</taxon>
        <taxon>Vibrio</taxon>
    </lineage>
</organism>
<evidence type="ECO:0000313" key="1">
    <source>
        <dbReference type="EMBL" id="PTP16009.1"/>
    </source>
</evidence>
<name>A0A2T5E9J3_VIBSP</name>
<proteinExistence type="predicted"/>
<comment type="caution">
    <text evidence="1">The sequence shown here is derived from an EMBL/GenBank/DDBJ whole genome shotgun (WGS) entry which is preliminary data.</text>
</comment>